<dbReference type="InterPro" id="IPR013126">
    <property type="entry name" value="Hsp_70_fam"/>
</dbReference>
<dbReference type="PANTHER" id="PTHR45639:SF4">
    <property type="entry name" value="HSC70CB, ISOFORM G"/>
    <property type="match status" value="1"/>
</dbReference>
<dbReference type="SUPFAM" id="SSF53067">
    <property type="entry name" value="Actin-like ATPase domain"/>
    <property type="match status" value="2"/>
</dbReference>
<dbReference type="FunFam" id="3.30.420.40:FF:000171">
    <property type="entry name" value="Heat shock 70 kDa protein 4"/>
    <property type="match status" value="1"/>
</dbReference>
<dbReference type="InterPro" id="IPR043129">
    <property type="entry name" value="ATPase_NBD"/>
</dbReference>
<keyword evidence="1" id="KW-0547">Nucleotide-binding</keyword>
<evidence type="ECO:0000256" key="3">
    <source>
        <dbReference type="SAM" id="MobiDB-lite"/>
    </source>
</evidence>
<name>A0ABD1YHV0_9MARC</name>
<comment type="caution">
    <text evidence="4">The sequence shown here is derived from an EMBL/GenBank/DDBJ whole genome shotgun (WGS) entry which is preliminary data.</text>
</comment>
<protein>
    <submittedName>
        <fullName evidence="4">Uncharacterized protein</fullName>
    </submittedName>
</protein>
<keyword evidence="2" id="KW-0067">ATP-binding</keyword>
<sequence length="342" mass="37353">MIFSILKFTAEKALGTTVLHCVIGIPIHFSELQRRAYLDAAAIAGLRPLRFMHETTATAFGIYKPGLPDDEPFNVVFVDIGHASMEVSVAAFKKGQLKILGHAFDRSLGGRDFDGVLFRHFAEKFKQEYNINVSANIRASRRLRSSSLVESGLPLEKIGAVEVVGPGSRIPAILRILASVFRKEPSRTLNASECIARGCALQCAMMTPPFKVRHFEVQDSFSFSIGLSWKGVPASKQVEARNIVFGSGSSLPRAKVLTFQRSGTLLINAFYADGSNLPPGAPLKIGTYQIGPLKTNKLENANLQLKIRLDIHRTLSIEPASMTEEELEASASKTIDSPEGLI</sequence>
<evidence type="ECO:0000256" key="1">
    <source>
        <dbReference type="ARBA" id="ARBA00022741"/>
    </source>
</evidence>
<dbReference type="EMBL" id="JBHFFA010000004">
    <property type="protein sequence ID" value="KAL2630245.1"/>
    <property type="molecule type" value="Genomic_DNA"/>
</dbReference>
<dbReference type="AlphaFoldDB" id="A0ABD1YHV0"/>
<dbReference type="InterPro" id="IPR029047">
    <property type="entry name" value="HSP70_peptide-bd_sf"/>
</dbReference>
<proteinExistence type="predicted"/>
<feature type="region of interest" description="Disordered" evidence="3">
    <location>
        <begin position="322"/>
        <end position="342"/>
    </location>
</feature>
<dbReference type="Pfam" id="PF00012">
    <property type="entry name" value="HSP70"/>
    <property type="match status" value="2"/>
</dbReference>
<organism evidence="4 5">
    <name type="scientific">Riccia fluitans</name>
    <dbReference type="NCBI Taxonomy" id="41844"/>
    <lineage>
        <taxon>Eukaryota</taxon>
        <taxon>Viridiplantae</taxon>
        <taxon>Streptophyta</taxon>
        <taxon>Embryophyta</taxon>
        <taxon>Marchantiophyta</taxon>
        <taxon>Marchantiopsida</taxon>
        <taxon>Marchantiidae</taxon>
        <taxon>Marchantiales</taxon>
        <taxon>Ricciaceae</taxon>
        <taxon>Riccia</taxon>
    </lineage>
</organism>
<evidence type="ECO:0000313" key="5">
    <source>
        <dbReference type="Proteomes" id="UP001605036"/>
    </source>
</evidence>
<dbReference type="Gene3D" id="2.60.34.10">
    <property type="entry name" value="Substrate Binding Domain Of DNAk, Chain A, domain 1"/>
    <property type="match status" value="1"/>
</dbReference>
<dbReference type="Proteomes" id="UP001605036">
    <property type="component" value="Unassembled WGS sequence"/>
</dbReference>
<evidence type="ECO:0000313" key="4">
    <source>
        <dbReference type="EMBL" id="KAL2630245.1"/>
    </source>
</evidence>
<accession>A0ABD1YHV0</accession>
<dbReference type="PANTHER" id="PTHR45639">
    <property type="entry name" value="HSC70CB, ISOFORM G-RELATED"/>
    <property type="match status" value="1"/>
</dbReference>
<reference evidence="4 5" key="1">
    <citation type="submission" date="2024-09" db="EMBL/GenBank/DDBJ databases">
        <title>Chromosome-scale assembly of Riccia fluitans.</title>
        <authorList>
            <person name="Paukszto L."/>
            <person name="Sawicki J."/>
            <person name="Karawczyk K."/>
            <person name="Piernik-Szablinska J."/>
            <person name="Szczecinska M."/>
            <person name="Mazdziarz M."/>
        </authorList>
    </citation>
    <scope>NUCLEOTIDE SEQUENCE [LARGE SCALE GENOMIC DNA]</scope>
    <source>
        <strain evidence="4">Rf_01</strain>
        <tissue evidence="4">Aerial parts of the thallus</tissue>
    </source>
</reference>
<gene>
    <name evidence="4" type="ORF">R1flu_014931</name>
</gene>
<dbReference type="GO" id="GO:0005524">
    <property type="term" value="F:ATP binding"/>
    <property type="evidence" value="ECO:0007669"/>
    <property type="project" value="UniProtKB-KW"/>
</dbReference>
<evidence type="ECO:0000256" key="2">
    <source>
        <dbReference type="ARBA" id="ARBA00022840"/>
    </source>
</evidence>
<dbReference type="Gene3D" id="3.30.420.40">
    <property type="match status" value="4"/>
</dbReference>
<keyword evidence="5" id="KW-1185">Reference proteome</keyword>
<dbReference type="Gene3D" id="3.90.640.10">
    <property type="entry name" value="Actin, Chain A, domain 4"/>
    <property type="match status" value="1"/>
</dbReference>